<evidence type="ECO:0000313" key="1">
    <source>
        <dbReference type="EMBL" id="KAL2914087.1"/>
    </source>
</evidence>
<keyword evidence="2" id="KW-1185">Reference proteome</keyword>
<protein>
    <submittedName>
        <fullName evidence="1">Uncharacterized protein</fullName>
    </submittedName>
</protein>
<dbReference type="Proteomes" id="UP001527925">
    <property type="component" value="Unassembled WGS sequence"/>
</dbReference>
<name>A0ABR4N3I8_9FUNG</name>
<comment type="caution">
    <text evidence="1">The sequence shown here is derived from an EMBL/GenBank/DDBJ whole genome shotgun (WGS) entry which is preliminary data.</text>
</comment>
<accession>A0ABR4N3I8</accession>
<proteinExistence type="predicted"/>
<organism evidence="1 2">
    <name type="scientific">Polyrhizophydium stewartii</name>
    <dbReference type="NCBI Taxonomy" id="2732419"/>
    <lineage>
        <taxon>Eukaryota</taxon>
        <taxon>Fungi</taxon>
        <taxon>Fungi incertae sedis</taxon>
        <taxon>Chytridiomycota</taxon>
        <taxon>Chytridiomycota incertae sedis</taxon>
        <taxon>Chytridiomycetes</taxon>
        <taxon>Rhizophydiales</taxon>
        <taxon>Rhizophydiales incertae sedis</taxon>
        <taxon>Polyrhizophydium</taxon>
    </lineage>
</organism>
<evidence type="ECO:0000313" key="2">
    <source>
        <dbReference type="Proteomes" id="UP001527925"/>
    </source>
</evidence>
<sequence>MDSPAPFHGLLAGGAGGAAGAGELAGVSDPGRPAPALLGAVPAATGAATLSLPEVIELPAGCVLQAESGACGAWDGRSAFATTFATSVAAFDERILDFASWGFVFDLRCRFEGAAGRGTSSANFTGLRYARTNMCNLVAHDRSFNGGCTAALPEPPPRMCLAECLGFVRTLGALAADPAVCPPATGPGAVLVEKRRRQALQLFAAQCADEAFVDQDPTHTGGEFCIGNQDFQCGLASIEAVDAYCSGDGASDMCCRMETIFSGSPQTAEDQDQSSATLWTERAIEM</sequence>
<reference evidence="1 2" key="1">
    <citation type="submission" date="2023-09" db="EMBL/GenBank/DDBJ databases">
        <title>Pangenome analysis of Batrachochytrium dendrobatidis and related Chytrids.</title>
        <authorList>
            <person name="Yacoub M.N."/>
            <person name="Stajich J.E."/>
            <person name="James T.Y."/>
        </authorList>
    </citation>
    <scope>NUCLEOTIDE SEQUENCE [LARGE SCALE GENOMIC DNA]</scope>
    <source>
        <strain evidence="1 2">JEL0888</strain>
    </source>
</reference>
<gene>
    <name evidence="1" type="ORF">HK105_206345</name>
</gene>
<dbReference type="EMBL" id="JADGIZ020000037">
    <property type="protein sequence ID" value="KAL2914087.1"/>
    <property type="molecule type" value="Genomic_DNA"/>
</dbReference>